<evidence type="ECO:0000313" key="4">
    <source>
        <dbReference type="EMBL" id="KAF6154717.1"/>
    </source>
</evidence>
<dbReference type="AlphaFoldDB" id="A0A7J7MIM5"/>
<evidence type="ECO:0000256" key="3">
    <source>
        <dbReference type="PROSITE-ProRule" id="PRU00708"/>
    </source>
</evidence>
<evidence type="ECO:0008006" key="6">
    <source>
        <dbReference type="Google" id="ProtNLM"/>
    </source>
</evidence>
<accession>A0A7J7MIM5</accession>
<gene>
    <name evidence="4" type="ORF">GIB67_035682</name>
</gene>
<evidence type="ECO:0000256" key="1">
    <source>
        <dbReference type="ARBA" id="ARBA00007626"/>
    </source>
</evidence>
<feature type="repeat" description="PPR" evidence="3">
    <location>
        <begin position="22"/>
        <end position="56"/>
    </location>
</feature>
<organism evidence="4 5">
    <name type="scientific">Kingdonia uniflora</name>
    <dbReference type="NCBI Taxonomy" id="39325"/>
    <lineage>
        <taxon>Eukaryota</taxon>
        <taxon>Viridiplantae</taxon>
        <taxon>Streptophyta</taxon>
        <taxon>Embryophyta</taxon>
        <taxon>Tracheophyta</taxon>
        <taxon>Spermatophyta</taxon>
        <taxon>Magnoliopsida</taxon>
        <taxon>Ranunculales</taxon>
        <taxon>Circaeasteraceae</taxon>
        <taxon>Kingdonia</taxon>
    </lineage>
</organism>
<evidence type="ECO:0000313" key="5">
    <source>
        <dbReference type="Proteomes" id="UP000541444"/>
    </source>
</evidence>
<dbReference type="EMBL" id="JACGCM010001462">
    <property type="protein sequence ID" value="KAF6154717.1"/>
    <property type="molecule type" value="Genomic_DNA"/>
</dbReference>
<name>A0A7J7MIM5_9MAGN</name>
<dbReference type="Proteomes" id="UP000541444">
    <property type="component" value="Unassembled WGS sequence"/>
</dbReference>
<dbReference type="PANTHER" id="PTHR47941">
    <property type="entry name" value="PENTATRICOPEPTIDE REPEAT-CONTAINING PROTEIN 3, MITOCHONDRIAL"/>
    <property type="match status" value="1"/>
</dbReference>
<sequence length="92" mass="10431">MGKVDFRFAIIGNIVEGGYESDVLILTTLLRKLFKENRVKDAIKLFKEIKEIGYTCTNVTFGTMFDGLHKSGNVDKAFKLFQDMKSGNYKLA</sequence>
<keyword evidence="5" id="KW-1185">Reference proteome</keyword>
<comment type="similarity">
    <text evidence="1">Belongs to the PPR family. P subfamily.</text>
</comment>
<proteinExistence type="inferred from homology"/>
<dbReference type="Pfam" id="PF13041">
    <property type="entry name" value="PPR_2"/>
    <property type="match status" value="1"/>
</dbReference>
<dbReference type="InterPro" id="IPR002885">
    <property type="entry name" value="PPR_rpt"/>
</dbReference>
<feature type="repeat" description="PPR" evidence="3">
    <location>
        <begin position="57"/>
        <end position="91"/>
    </location>
</feature>
<keyword evidence="2" id="KW-0677">Repeat</keyword>
<evidence type="ECO:0000256" key="2">
    <source>
        <dbReference type="ARBA" id="ARBA00022737"/>
    </source>
</evidence>
<protein>
    <recommendedName>
        <fullName evidence="6">Pentatricopeptide repeat-containing protein</fullName>
    </recommendedName>
</protein>
<dbReference type="NCBIfam" id="TIGR00756">
    <property type="entry name" value="PPR"/>
    <property type="match status" value="2"/>
</dbReference>
<dbReference type="OrthoDB" id="1934535at2759"/>
<dbReference type="InterPro" id="IPR011990">
    <property type="entry name" value="TPR-like_helical_dom_sf"/>
</dbReference>
<dbReference type="Gene3D" id="1.25.40.10">
    <property type="entry name" value="Tetratricopeptide repeat domain"/>
    <property type="match status" value="1"/>
</dbReference>
<reference evidence="4 5" key="1">
    <citation type="journal article" date="2020" name="IScience">
        <title>Genome Sequencing of the Endangered Kingdonia uniflora (Circaeasteraceae, Ranunculales) Reveals Potential Mechanisms of Evolutionary Specialization.</title>
        <authorList>
            <person name="Sun Y."/>
            <person name="Deng T."/>
            <person name="Zhang A."/>
            <person name="Moore M.J."/>
            <person name="Landis J.B."/>
            <person name="Lin N."/>
            <person name="Zhang H."/>
            <person name="Zhang X."/>
            <person name="Huang J."/>
            <person name="Zhang X."/>
            <person name="Sun H."/>
            <person name="Wang H."/>
        </authorList>
    </citation>
    <scope>NUCLEOTIDE SEQUENCE [LARGE SCALE GENOMIC DNA]</scope>
    <source>
        <strain evidence="4">TB1705</strain>
        <tissue evidence="4">Leaf</tissue>
    </source>
</reference>
<dbReference type="PROSITE" id="PS51375">
    <property type="entry name" value="PPR"/>
    <property type="match status" value="2"/>
</dbReference>
<comment type="caution">
    <text evidence="4">The sequence shown here is derived from an EMBL/GenBank/DDBJ whole genome shotgun (WGS) entry which is preliminary data.</text>
</comment>